<dbReference type="Proteomes" id="UP000254716">
    <property type="component" value="Unassembled WGS sequence"/>
</dbReference>
<dbReference type="EMBL" id="UGCV01000008">
    <property type="protein sequence ID" value="STJ17712.1"/>
    <property type="molecule type" value="Genomic_DNA"/>
</dbReference>
<name>A0A376W0Q6_ECOLX</name>
<evidence type="ECO:0000313" key="2">
    <source>
        <dbReference type="Proteomes" id="UP000254716"/>
    </source>
</evidence>
<organism evidence="1 2">
    <name type="scientific">Escherichia coli</name>
    <dbReference type="NCBI Taxonomy" id="562"/>
    <lineage>
        <taxon>Bacteria</taxon>
        <taxon>Pseudomonadati</taxon>
        <taxon>Pseudomonadota</taxon>
        <taxon>Gammaproteobacteria</taxon>
        <taxon>Enterobacterales</taxon>
        <taxon>Enterobacteriaceae</taxon>
        <taxon>Escherichia</taxon>
    </lineage>
</organism>
<sequence>MAVPNKLRVFTVYIDGENKLGRVTSFTSPKLTRKNGVLPWCRDARQCFRRLWS</sequence>
<proteinExistence type="predicted"/>
<dbReference type="InterPro" id="IPR006498">
    <property type="entry name" value="Tail_tube"/>
</dbReference>
<evidence type="ECO:0000313" key="1">
    <source>
        <dbReference type="EMBL" id="STJ17712.1"/>
    </source>
</evidence>
<protein>
    <submittedName>
        <fullName evidence="1">Major tail sheath protein FII from prophage</fullName>
    </submittedName>
</protein>
<gene>
    <name evidence="1" type="primary">FII_1</name>
    <name evidence="1" type="ORF">NCTC9081_03175</name>
</gene>
<dbReference type="Pfam" id="PF04985">
    <property type="entry name" value="Phage_tube"/>
    <property type="match status" value="1"/>
</dbReference>
<dbReference type="AlphaFoldDB" id="A0A376W0Q6"/>
<accession>A0A376W0Q6</accession>
<reference evidence="1 2" key="1">
    <citation type="submission" date="2018-06" db="EMBL/GenBank/DDBJ databases">
        <authorList>
            <consortium name="Pathogen Informatics"/>
            <person name="Doyle S."/>
        </authorList>
    </citation>
    <scope>NUCLEOTIDE SEQUENCE [LARGE SCALE GENOMIC DNA]</scope>
    <source>
        <strain evidence="1 2">NCTC9081</strain>
    </source>
</reference>